<dbReference type="Gene3D" id="1.10.260.40">
    <property type="entry name" value="lambda repressor-like DNA-binding domains"/>
    <property type="match status" value="1"/>
</dbReference>
<dbReference type="InterPro" id="IPR050807">
    <property type="entry name" value="TransReg_Diox_bact_type"/>
</dbReference>
<keyword evidence="1" id="KW-0238">DNA-binding</keyword>
<dbReference type="GO" id="GO:0003700">
    <property type="term" value="F:DNA-binding transcription factor activity"/>
    <property type="evidence" value="ECO:0007669"/>
    <property type="project" value="TreeGrafter"/>
</dbReference>
<evidence type="ECO:0000313" key="4">
    <source>
        <dbReference type="EMBL" id="AIY64236.1"/>
    </source>
</evidence>
<dbReference type="KEGG" id="pseo:OM33_03010"/>
<dbReference type="AlphaFoldDB" id="A0A0A7EDU1"/>
<dbReference type="Proteomes" id="UP000030341">
    <property type="component" value="Chromosome 1"/>
</dbReference>
<dbReference type="GO" id="GO:0005829">
    <property type="term" value="C:cytosol"/>
    <property type="evidence" value="ECO:0007669"/>
    <property type="project" value="TreeGrafter"/>
</dbReference>
<gene>
    <name evidence="4" type="ORF">OM33_03010</name>
</gene>
<accession>A0A0A7EDU1</accession>
<keyword evidence="2" id="KW-1133">Transmembrane helix</keyword>
<dbReference type="SMART" id="SM00530">
    <property type="entry name" value="HTH_XRE"/>
    <property type="match status" value="1"/>
</dbReference>
<evidence type="ECO:0000256" key="1">
    <source>
        <dbReference type="ARBA" id="ARBA00023125"/>
    </source>
</evidence>
<feature type="domain" description="HTH cro/C1-type" evidence="3">
    <location>
        <begin position="7"/>
        <end position="61"/>
    </location>
</feature>
<keyword evidence="2" id="KW-0812">Transmembrane</keyword>
<protein>
    <recommendedName>
        <fullName evidence="3">HTH cro/C1-type domain-containing protein</fullName>
    </recommendedName>
</protein>
<evidence type="ECO:0000256" key="2">
    <source>
        <dbReference type="SAM" id="Phobius"/>
    </source>
</evidence>
<dbReference type="GO" id="GO:0003677">
    <property type="term" value="F:DNA binding"/>
    <property type="evidence" value="ECO:0007669"/>
    <property type="project" value="UniProtKB-KW"/>
</dbReference>
<dbReference type="PANTHER" id="PTHR46797">
    <property type="entry name" value="HTH-TYPE TRANSCRIPTIONAL REGULATOR"/>
    <property type="match status" value="1"/>
</dbReference>
<dbReference type="eggNOG" id="COG1396">
    <property type="taxonomic scope" value="Bacteria"/>
</dbReference>
<dbReference type="HOGENOM" id="CLU_1160451_0_0_6"/>
<dbReference type="SUPFAM" id="SSF47413">
    <property type="entry name" value="lambda repressor-like DNA-binding domains"/>
    <property type="match status" value="1"/>
</dbReference>
<dbReference type="RefSeq" id="WP_038638597.1">
    <property type="nucleotide sequence ID" value="NZ_CP009888.1"/>
</dbReference>
<name>A0A0A7EDU1_9GAMM</name>
<dbReference type="OrthoDB" id="6193561at2"/>
<reference evidence="4 5" key="1">
    <citation type="submission" date="2014-11" db="EMBL/GenBank/DDBJ databases">
        <title>Complete Genome Sequence of Pseudoalteromonas sp. Strain OCN003 Isolated from Kaneohe Bay, Oahu, Hawaii.</title>
        <authorList>
            <person name="Beurmann S."/>
            <person name="Videau P."/>
            <person name="Ushijima B."/>
            <person name="Smith A.M."/>
            <person name="Aeby G.S."/>
            <person name="Callahan S.M."/>
            <person name="Belcaid M."/>
        </authorList>
    </citation>
    <scope>NUCLEOTIDE SEQUENCE [LARGE SCALE GENOMIC DNA]</scope>
    <source>
        <strain evidence="4 5">OCN003</strain>
    </source>
</reference>
<dbReference type="EMBL" id="CP009888">
    <property type="protein sequence ID" value="AIY64236.1"/>
    <property type="molecule type" value="Genomic_DNA"/>
</dbReference>
<evidence type="ECO:0000313" key="5">
    <source>
        <dbReference type="Proteomes" id="UP000030341"/>
    </source>
</evidence>
<dbReference type="InterPro" id="IPR001387">
    <property type="entry name" value="Cro/C1-type_HTH"/>
</dbReference>
<dbReference type="InterPro" id="IPR010982">
    <property type="entry name" value="Lambda_DNA-bd_dom_sf"/>
</dbReference>
<evidence type="ECO:0000259" key="3">
    <source>
        <dbReference type="PROSITE" id="PS50943"/>
    </source>
</evidence>
<feature type="transmembrane region" description="Helical" evidence="2">
    <location>
        <begin position="220"/>
        <end position="239"/>
    </location>
</feature>
<proteinExistence type="predicted"/>
<dbReference type="PANTHER" id="PTHR46797:SF1">
    <property type="entry name" value="METHYLPHOSPHONATE SYNTHASE"/>
    <property type="match status" value="1"/>
</dbReference>
<organism evidence="4 5">
    <name type="scientific">Pseudoalteromonas piratica</name>
    <dbReference type="NCBI Taxonomy" id="1348114"/>
    <lineage>
        <taxon>Bacteria</taxon>
        <taxon>Pseudomonadati</taxon>
        <taxon>Pseudomonadota</taxon>
        <taxon>Gammaproteobacteria</taxon>
        <taxon>Alteromonadales</taxon>
        <taxon>Pseudoalteromonadaceae</taxon>
        <taxon>Pseudoalteromonas</taxon>
    </lineage>
</organism>
<feature type="transmembrane region" description="Helical" evidence="2">
    <location>
        <begin position="98"/>
        <end position="117"/>
    </location>
</feature>
<keyword evidence="2" id="KW-0472">Membrane</keyword>
<sequence length="245" mass="28567">MTLGEKLKLLRQEKGLSQPELAEQAGIEQSYLSKLENDKSLPSNDMFRKILTAFQISIADFLNDELVQKDLQRLKQIPDVEQFLTQQSHNQFIKRRNFLLLASMSIVLAVTLFFIGYSKLIFNEYVYHYESIGVIKDDEPNDIFSRWERYYLNVGETLTPQQRVQKQKSLMLEMAKRRATLVQMTPEYKGPSFTETVAGGRRIYKLDNLMSKKIRRPVNSWLQVLGVLLFASGIMGFVLERRLFK</sequence>
<dbReference type="PROSITE" id="PS50943">
    <property type="entry name" value="HTH_CROC1"/>
    <property type="match status" value="1"/>
</dbReference>
<dbReference type="Pfam" id="PF01381">
    <property type="entry name" value="HTH_3"/>
    <property type="match status" value="1"/>
</dbReference>
<keyword evidence="5" id="KW-1185">Reference proteome</keyword>
<dbReference type="CDD" id="cd00093">
    <property type="entry name" value="HTH_XRE"/>
    <property type="match status" value="1"/>
</dbReference>